<sequence>MKKIFATLALLCLSAGLATAQEQATIQEVYEKVQAAAAVLEQLGPEGLAAFNDPKGEFVWKDSYVFVIDCQKGEVVAHPNAKIIGDKLAQSKDKPGDIRPPKALGLEMCRAAENPNGIWIDYYWEKLGSDKPQRKISFCIAVAGQPFTAVAGIYDQTTSLDELNKGAKAK</sequence>
<evidence type="ECO:0000313" key="3">
    <source>
        <dbReference type="EMBL" id="ADK83515.1"/>
    </source>
</evidence>
<feature type="chain" id="PRO_5003150293" evidence="1">
    <location>
        <begin position="21"/>
        <end position="170"/>
    </location>
</feature>
<evidence type="ECO:0000259" key="2">
    <source>
        <dbReference type="Pfam" id="PF08269"/>
    </source>
</evidence>
<dbReference type="HOGENOM" id="CLU_081845_2_0_7"/>
<dbReference type="InterPro" id="IPR004010">
    <property type="entry name" value="Double_Cache_2"/>
</dbReference>
<keyword evidence="1" id="KW-0732">Signal</keyword>
<dbReference type="Pfam" id="PF08269">
    <property type="entry name" value="dCache_2"/>
    <property type="match status" value="1"/>
</dbReference>
<keyword evidence="4" id="KW-1185">Reference proteome</keyword>
<name>E1QDJ6_DESB2</name>
<evidence type="ECO:0000313" key="4">
    <source>
        <dbReference type="Proteomes" id="UP000009047"/>
    </source>
</evidence>
<dbReference type="eggNOG" id="COG4564">
    <property type="taxonomic scope" value="Bacteria"/>
</dbReference>
<dbReference type="STRING" id="644282.Deba_0136"/>
<dbReference type="RefSeq" id="WP_013256971.1">
    <property type="nucleotide sequence ID" value="NC_014365.1"/>
</dbReference>
<gene>
    <name evidence="3" type="ordered locus">Deba_0136</name>
</gene>
<evidence type="ECO:0000256" key="1">
    <source>
        <dbReference type="SAM" id="SignalP"/>
    </source>
</evidence>
<reference evidence="3 4" key="1">
    <citation type="journal article" date="2010" name="Stand. Genomic Sci.">
        <title>Complete genome sequence of Desulfarculus baarsii type strain (2st14).</title>
        <authorList>
            <person name="Sun H."/>
            <person name="Spring S."/>
            <person name="Lapidus A."/>
            <person name="Davenport K."/>
            <person name="Del Rio T.G."/>
            <person name="Tice H."/>
            <person name="Nolan M."/>
            <person name="Copeland A."/>
            <person name="Cheng J.F."/>
            <person name="Lucas S."/>
            <person name="Tapia R."/>
            <person name="Goodwin L."/>
            <person name="Pitluck S."/>
            <person name="Ivanova N."/>
            <person name="Pagani I."/>
            <person name="Mavromatis K."/>
            <person name="Ovchinnikova G."/>
            <person name="Pati A."/>
            <person name="Chen A."/>
            <person name="Palaniappan K."/>
            <person name="Hauser L."/>
            <person name="Chang Y.J."/>
            <person name="Jeffries C.D."/>
            <person name="Detter J.C."/>
            <person name="Han C."/>
            <person name="Rohde M."/>
            <person name="Brambilla E."/>
            <person name="Goker M."/>
            <person name="Woyke T."/>
            <person name="Bristow J."/>
            <person name="Eisen J.A."/>
            <person name="Markowitz V."/>
            <person name="Hugenholtz P."/>
            <person name="Kyrpides N.C."/>
            <person name="Klenk H.P."/>
            <person name="Land M."/>
        </authorList>
    </citation>
    <scope>NUCLEOTIDE SEQUENCE [LARGE SCALE GENOMIC DNA]</scope>
    <source>
        <strain evidence="4">ATCC 33931 / DSM 2075 / LMG 7858 / VKM B-1802 / 2st14</strain>
    </source>
</reference>
<dbReference type="Proteomes" id="UP000009047">
    <property type="component" value="Chromosome"/>
</dbReference>
<dbReference type="AlphaFoldDB" id="E1QDJ6"/>
<feature type="signal peptide" evidence="1">
    <location>
        <begin position="1"/>
        <end position="20"/>
    </location>
</feature>
<feature type="domain" description="Double Cache" evidence="2">
    <location>
        <begin position="61"/>
        <end position="155"/>
    </location>
</feature>
<proteinExistence type="predicted"/>
<organism evidence="3 4">
    <name type="scientific">Desulfarculus baarsii (strain ATCC 33931 / DSM 2075 / LMG 7858 / VKM B-1802 / 2st14)</name>
    <dbReference type="NCBI Taxonomy" id="644282"/>
    <lineage>
        <taxon>Bacteria</taxon>
        <taxon>Pseudomonadati</taxon>
        <taxon>Thermodesulfobacteriota</taxon>
        <taxon>Desulfarculia</taxon>
        <taxon>Desulfarculales</taxon>
        <taxon>Desulfarculaceae</taxon>
        <taxon>Desulfarculus</taxon>
    </lineage>
</organism>
<protein>
    <submittedName>
        <fullName evidence="3">Cache, type 2 domain protein</fullName>
    </submittedName>
</protein>
<dbReference type="EMBL" id="CP002085">
    <property type="protein sequence ID" value="ADK83515.1"/>
    <property type="molecule type" value="Genomic_DNA"/>
</dbReference>
<dbReference type="Gene3D" id="3.30.450.20">
    <property type="entry name" value="PAS domain"/>
    <property type="match status" value="1"/>
</dbReference>
<accession>E1QDJ6</accession>
<dbReference type="KEGG" id="dbr:Deba_0136"/>